<comment type="caution">
    <text evidence="1">The sequence shown here is derived from an EMBL/GenBank/DDBJ whole genome shotgun (WGS) entry which is preliminary data.</text>
</comment>
<dbReference type="EMBL" id="BSTJ01000023">
    <property type="protein sequence ID" value="GLY81879.1"/>
    <property type="molecule type" value="Genomic_DNA"/>
</dbReference>
<dbReference type="Proteomes" id="UP001165135">
    <property type="component" value="Unassembled WGS sequence"/>
</dbReference>
<protein>
    <submittedName>
        <fullName evidence="1">Uncharacterized protein</fullName>
    </submittedName>
</protein>
<name>A0A9W6VW55_9ACTN</name>
<gene>
    <name evidence="1" type="ORF">Airi01_101460</name>
</gene>
<reference evidence="1" key="1">
    <citation type="submission" date="2023-03" db="EMBL/GenBank/DDBJ databases">
        <title>Actinoallomurus iriomotensis NBRC 103681.</title>
        <authorList>
            <person name="Ichikawa N."/>
            <person name="Sato H."/>
            <person name="Tonouchi N."/>
        </authorList>
    </citation>
    <scope>NUCLEOTIDE SEQUENCE</scope>
    <source>
        <strain evidence="1">NBRC 103681</strain>
    </source>
</reference>
<evidence type="ECO:0000313" key="2">
    <source>
        <dbReference type="Proteomes" id="UP001165135"/>
    </source>
</evidence>
<accession>A0A9W6VW55</accession>
<sequence>MPRITYVPKNFSDSSLAIILQADEICRDYARQGFDLTLRQLYYQFVARGWIANKQTEYKRLGSIINDARLAGLLDWNYIVDRTRTLRGLSHWDSPDQIIRGSAYSYRTDRWANQPHRVEVWIEKDALVGVISGVCGRHDVDYFSCRGYTSQSELWSAAQRLRGYEDHGQKPIVIHLGDHDPSGIDMTRDIQDRLELFDANVKVIRIALNMDQVEEYEPPPNPAKLTDSRSSGYIDRFGYSSWELDALDPTTLDTLISSEITSWRDERRWERDTAAMEEERSLLTEVSQRWDAVREFIQNGAV</sequence>
<organism evidence="1 2">
    <name type="scientific">Actinoallomurus iriomotensis</name>
    <dbReference type="NCBI Taxonomy" id="478107"/>
    <lineage>
        <taxon>Bacteria</taxon>
        <taxon>Bacillati</taxon>
        <taxon>Actinomycetota</taxon>
        <taxon>Actinomycetes</taxon>
        <taxon>Streptosporangiales</taxon>
        <taxon>Thermomonosporaceae</taxon>
        <taxon>Actinoallomurus</taxon>
    </lineage>
</organism>
<proteinExistence type="predicted"/>
<dbReference type="AlphaFoldDB" id="A0A9W6VW55"/>
<evidence type="ECO:0000313" key="1">
    <source>
        <dbReference type="EMBL" id="GLY81879.1"/>
    </source>
</evidence>
<dbReference type="RefSeq" id="WP_285636932.1">
    <property type="nucleotide sequence ID" value="NZ_BSTJ01000023.1"/>
</dbReference>